<keyword evidence="5" id="KW-1185">Reference proteome</keyword>
<dbReference type="PANTHER" id="PTHR24201:SF15">
    <property type="entry name" value="ANKYRIN REPEAT DOMAIN-CONTAINING PROTEIN 66"/>
    <property type="match status" value="1"/>
</dbReference>
<dbReference type="InParanoid" id="E9GPV7"/>
<dbReference type="InterPro" id="IPR036770">
    <property type="entry name" value="Ankyrin_rpt-contain_sf"/>
</dbReference>
<organism evidence="4 5">
    <name type="scientific">Daphnia pulex</name>
    <name type="common">Water flea</name>
    <dbReference type="NCBI Taxonomy" id="6669"/>
    <lineage>
        <taxon>Eukaryota</taxon>
        <taxon>Metazoa</taxon>
        <taxon>Ecdysozoa</taxon>
        <taxon>Arthropoda</taxon>
        <taxon>Crustacea</taxon>
        <taxon>Branchiopoda</taxon>
        <taxon>Diplostraca</taxon>
        <taxon>Cladocera</taxon>
        <taxon>Anomopoda</taxon>
        <taxon>Daphniidae</taxon>
        <taxon>Daphnia</taxon>
    </lineage>
</organism>
<dbReference type="InterPro" id="IPR050776">
    <property type="entry name" value="Ank_Repeat/CDKN_Inhibitor"/>
</dbReference>
<dbReference type="eggNOG" id="KOG0192">
    <property type="taxonomic scope" value="Eukaryota"/>
</dbReference>
<keyword evidence="1" id="KW-0677">Repeat</keyword>
<sequence length="197" mass="21848">MSTPNSPNSDDLEDFPSCLLHQAALWDNAELLEHLLHADQLQHIDGVIAWGRTPLHAAATTENSSCLRILLQSGADPNIPCGPRGEYRTSLHITAEYDHVNNLRLLLCHEARIDFRDGLGFSALDLAVKGGHIECATALKTAQATHEASRVETFNQLLKTCIEENPNLMLKLFKELKEDLKLVINMTVEGSNTLLFK</sequence>
<dbReference type="PhylomeDB" id="E9GPV7"/>
<dbReference type="GO" id="GO:0000976">
    <property type="term" value="F:transcription cis-regulatory region binding"/>
    <property type="evidence" value="ECO:0000318"/>
    <property type="project" value="GO_Central"/>
</dbReference>
<proteinExistence type="predicted"/>
<dbReference type="HOGENOM" id="CLU_1385454_0_0_1"/>
<dbReference type="Gene3D" id="1.25.40.20">
    <property type="entry name" value="Ankyrin repeat-containing domain"/>
    <property type="match status" value="1"/>
</dbReference>
<name>E9GPV7_DAPPU</name>
<dbReference type="GO" id="GO:0045944">
    <property type="term" value="P:positive regulation of transcription by RNA polymerase II"/>
    <property type="evidence" value="ECO:0000318"/>
    <property type="project" value="GO_Central"/>
</dbReference>
<reference evidence="4 5" key="1">
    <citation type="journal article" date="2011" name="Science">
        <title>The ecoresponsive genome of Daphnia pulex.</title>
        <authorList>
            <person name="Colbourne J.K."/>
            <person name="Pfrender M.E."/>
            <person name="Gilbert D."/>
            <person name="Thomas W.K."/>
            <person name="Tucker A."/>
            <person name="Oakley T.H."/>
            <person name="Tokishita S."/>
            <person name="Aerts A."/>
            <person name="Arnold G.J."/>
            <person name="Basu M.K."/>
            <person name="Bauer D.J."/>
            <person name="Caceres C.E."/>
            <person name="Carmel L."/>
            <person name="Casola C."/>
            <person name="Choi J.H."/>
            <person name="Detter J.C."/>
            <person name="Dong Q."/>
            <person name="Dusheyko S."/>
            <person name="Eads B.D."/>
            <person name="Frohlich T."/>
            <person name="Geiler-Samerotte K.A."/>
            <person name="Gerlach D."/>
            <person name="Hatcher P."/>
            <person name="Jogdeo S."/>
            <person name="Krijgsveld J."/>
            <person name="Kriventseva E.V."/>
            <person name="Kultz D."/>
            <person name="Laforsch C."/>
            <person name="Lindquist E."/>
            <person name="Lopez J."/>
            <person name="Manak J.R."/>
            <person name="Muller J."/>
            <person name="Pangilinan J."/>
            <person name="Patwardhan R.P."/>
            <person name="Pitluck S."/>
            <person name="Pritham E.J."/>
            <person name="Rechtsteiner A."/>
            <person name="Rho M."/>
            <person name="Rogozin I.B."/>
            <person name="Sakarya O."/>
            <person name="Salamov A."/>
            <person name="Schaack S."/>
            <person name="Shapiro H."/>
            <person name="Shiga Y."/>
            <person name="Skalitzky C."/>
            <person name="Smith Z."/>
            <person name="Souvorov A."/>
            <person name="Sung W."/>
            <person name="Tang Z."/>
            <person name="Tsuchiya D."/>
            <person name="Tu H."/>
            <person name="Vos H."/>
            <person name="Wang M."/>
            <person name="Wolf Y.I."/>
            <person name="Yamagata H."/>
            <person name="Yamada T."/>
            <person name="Ye Y."/>
            <person name="Shaw J.R."/>
            <person name="Andrews J."/>
            <person name="Crease T.J."/>
            <person name="Tang H."/>
            <person name="Lucas S.M."/>
            <person name="Robertson H.M."/>
            <person name="Bork P."/>
            <person name="Koonin E.V."/>
            <person name="Zdobnov E.M."/>
            <person name="Grigoriev I.V."/>
            <person name="Lynch M."/>
            <person name="Boore J.L."/>
        </authorList>
    </citation>
    <scope>NUCLEOTIDE SEQUENCE [LARGE SCALE GENOMIC DNA]</scope>
</reference>
<dbReference type="KEGG" id="dpx:DAPPUDRAFT_320447"/>
<dbReference type="Proteomes" id="UP000000305">
    <property type="component" value="Unassembled WGS sequence"/>
</dbReference>
<dbReference type="PROSITE" id="PS50297">
    <property type="entry name" value="ANK_REP_REGION"/>
    <property type="match status" value="1"/>
</dbReference>
<feature type="repeat" description="ANK" evidence="3">
    <location>
        <begin position="86"/>
        <end position="118"/>
    </location>
</feature>
<keyword evidence="2 3" id="KW-0040">ANK repeat</keyword>
<evidence type="ECO:0000256" key="3">
    <source>
        <dbReference type="PROSITE-ProRule" id="PRU00023"/>
    </source>
</evidence>
<evidence type="ECO:0000256" key="1">
    <source>
        <dbReference type="ARBA" id="ARBA00022737"/>
    </source>
</evidence>
<gene>
    <name evidence="4" type="ORF">DAPPUDRAFT_320447</name>
</gene>
<dbReference type="SUPFAM" id="SSF48403">
    <property type="entry name" value="Ankyrin repeat"/>
    <property type="match status" value="1"/>
</dbReference>
<dbReference type="AlphaFoldDB" id="E9GPV7"/>
<accession>E9GPV7</accession>
<dbReference type="Pfam" id="PF12796">
    <property type="entry name" value="Ank_2"/>
    <property type="match status" value="2"/>
</dbReference>
<dbReference type="PROSITE" id="PS50088">
    <property type="entry name" value="ANK_REPEAT"/>
    <property type="match status" value="2"/>
</dbReference>
<dbReference type="PANTHER" id="PTHR24201">
    <property type="entry name" value="ANK_REP_REGION DOMAIN-CONTAINING PROTEIN"/>
    <property type="match status" value="1"/>
</dbReference>
<dbReference type="GO" id="GO:0005634">
    <property type="term" value="C:nucleus"/>
    <property type="evidence" value="ECO:0000318"/>
    <property type="project" value="GO_Central"/>
</dbReference>
<dbReference type="OrthoDB" id="6364473at2759"/>
<dbReference type="EMBL" id="GL732557">
    <property type="protein sequence ID" value="EFX78449.1"/>
    <property type="molecule type" value="Genomic_DNA"/>
</dbReference>
<evidence type="ECO:0000256" key="2">
    <source>
        <dbReference type="ARBA" id="ARBA00023043"/>
    </source>
</evidence>
<evidence type="ECO:0000313" key="5">
    <source>
        <dbReference type="Proteomes" id="UP000000305"/>
    </source>
</evidence>
<dbReference type="SMART" id="SM00248">
    <property type="entry name" value="ANK"/>
    <property type="match status" value="3"/>
</dbReference>
<dbReference type="InterPro" id="IPR002110">
    <property type="entry name" value="Ankyrin_rpt"/>
</dbReference>
<feature type="repeat" description="ANK" evidence="3">
    <location>
        <begin position="50"/>
        <end position="82"/>
    </location>
</feature>
<protein>
    <submittedName>
        <fullName evidence="4">Uncharacterized protein</fullName>
    </submittedName>
</protein>
<evidence type="ECO:0000313" key="4">
    <source>
        <dbReference type="EMBL" id="EFX78449.1"/>
    </source>
</evidence>